<accession>A0ABZ2M1J4</accession>
<feature type="domain" description="SCP2" evidence="1">
    <location>
        <begin position="114"/>
        <end position="205"/>
    </location>
</feature>
<dbReference type="InterPro" id="IPR003033">
    <property type="entry name" value="SCP2_sterol-bd_dom"/>
</dbReference>
<gene>
    <name evidence="2" type="ORF">LZC94_06930</name>
</gene>
<sequence length="213" mass="22749">MLPNFVPAGTSVESFFEQVLPDAHRALVPADASAGELAVGVHIEGAPLGSGYFCAIRGREISVKQMRDEESAHLWLTVDAPGLAFFLDDLGGERRFAPSFVPAQGVKLITDPRILKRLVQASGTIELRLLDLEIGRKIEPVGLRVSAAGGKKHGLKTSAADAEIETKVSVFEKLLAGKLAPDEAIADSHVAVRGKKLVAMQFAFALAPFFPKP</sequence>
<dbReference type="Pfam" id="PF02036">
    <property type="entry name" value="SCP2"/>
    <property type="match status" value="1"/>
</dbReference>
<dbReference type="InterPro" id="IPR036527">
    <property type="entry name" value="SCP2_sterol-bd_dom_sf"/>
</dbReference>
<evidence type="ECO:0000313" key="3">
    <source>
        <dbReference type="Proteomes" id="UP001370348"/>
    </source>
</evidence>
<organism evidence="2 3">
    <name type="scientific">Pendulispora albinea</name>
    <dbReference type="NCBI Taxonomy" id="2741071"/>
    <lineage>
        <taxon>Bacteria</taxon>
        <taxon>Pseudomonadati</taxon>
        <taxon>Myxococcota</taxon>
        <taxon>Myxococcia</taxon>
        <taxon>Myxococcales</taxon>
        <taxon>Sorangiineae</taxon>
        <taxon>Pendulisporaceae</taxon>
        <taxon>Pendulispora</taxon>
    </lineage>
</organism>
<keyword evidence="3" id="KW-1185">Reference proteome</keyword>
<dbReference type="Gene3D" id="3.30.1050.10">
    <property type="entry name" value="SCP2 sterol-binding domain"/>
    <property type="match status" value="1"/>
</dbReference>
<dbReference type="RefSeq" id="WP_394826632.1">
    <property type="nucleotide sequence ID" value="NZ_CP089984.1"/>
</dbReference>
<dbReference type="Proteomes" id="UP001370348">
    <property type="component" value="Chromosome"/>
</dbReference>
<evidence type="ECO:0000259" key="1">
    <source>
        <dbReference type="Pfam" id="PF02036"/>
    </source>
</evidence>
<proteinExistence type="predicted"/>
<name>A0ABZ2M1J4_9BACT</name>
<evidence type="ECO:0000313" key="2">
    <source>
        <dbReference type="EMBL" id="WXB17002.1"/>
    </source>
</evidence>
<protein>
    <submittedName>
        <fullName evidence="2">SCP2 sterol-binding domain-containing protein</fullName>
    </submittedName>
</protein>
<reference evidence="2 3" key="1">
    <citation type="submission" date="2021-12" db="EMBL/GenBank/DDBJ databases">
        <title>Discovery of the Pendulisporaceae a myxobacterial family with distinct sporulation behavior and unique specialized metabolism.</title>
        <authorList>
            <person name="Garcia R."/>
            <person name="Popoff A."/>
            <person name="Bader C.D."/>
            <person name="Loehr J."/>
            <person name="Walesch S."/>
            <person name="Walt C."/>
            <person name="Boldt J."/>
            <person name="Bunk B."/>
            <person name="Haeckl F.J.F.P.J."/>
            <person name="Gunesch A.P."/>
            <person name="Birkelbach J."/>
            <person name="Nuebel U."/>
            <person name="Pietschmann T."/>
            <person name="Bach T."/>
            <person name="Mueller R."/>
        </authorList>
    </citation>
    <scope>NUCLEOTIDE SEQUENCE [LARGE SCALE GENOMIC DNA]</scope>
    <source>
        <strain evidence="2 3">MSr11954</strain>
    </source>
</reference>
<dbReference type="SUPFAM" id="SSF55718">
    <property type="entry name" value="SCP-like"/>
    <property type="match status" value="1"/>
</dbReference>
<dbReference type="EMBL" id="CP089984">
    <property type="protein sequence ID" value="WXB17002.1"/>
    <property type="molecule type" value="Genomic_DNA"/>
</dbReference>